<evidence type="ECO:0000256" key="3">
    <source>
        <dbReference type="ARBA" id="ARBA00022763"/>
    </source>
</evidence>
<organism evidence="10 11">
    <name type="scientific">Sphingomonas aracearum</name>
    <dbReference type="NCBI Taxonomy" id="2283317"/>
    <lineage>
        <taxon>Bacteria</taxon>
        <taxon>Pseudomonadati</taxon>
        <taxon>Pseudomonadota</taxon>
        <taxon>Alphaproteobacteria</taxon>
        <taxon>Sphingomonadales</taxon>
        <taxon>Sphingomonadaceae</taxon>
        <taxon>Sphingomonas</taxon>
    </lineage>
</organism>
<keyword evidence="7" id="KW-0234">DNA repair</keyword>
<accession>A0A369VWV2</accession>
<gene>
    <name evidence="10" type="ORF">DVW87_02550</name>
</gene>
<dbReference type="Pfam" id="PF03167">
    <property type="entry name" value="UDG"/>
    <property type="match status" value="1"/>
</dbReference>
<evidence type="ECO:0000256" key="1">
    <source>
        <dbReference type="ARBA" id="ARBA00022485"/>
    </source>
</evidence>
<dbReference type="Proteomes" id="UP000253918">
    <property type="component" value="Unassembled WGS sequence"/>
</dbReference>
<dbReference type="GO" id="GO:0097506">
    <property type="term" value="F:deaminated base DNA N-glycosylase activity"/>
    <property type="evidence" value="ECO:0007669"/>
    <property type="project" value="UniProtKB-ARBA"/>
</dbReference>
<keyword evidence="3" id="KW-0227">DNA damage</keyword>
<dbReference type="SUPFAM" id="SSF52141">
    <property type="entry name" value="Uracil-DNA glycosylase-like"/>
    <property type="match status" value="1"/>
</dbReference>
<keyword evidence="2" id="KW-0479">Metal-binding</keyword>
<evidence type="ECO:0000313" key="11">
    <source>
        <dbReference type="Proteomes" id="UP000253918"/>
    </source>
</evidence>
<keyword evidence="1" id="KW-0004">4Fe-4S</keyword>
<evidence type="ECO:0000256" key="4">
    <source>
        <dbReference type="ARBA" id="ARBA00022801"/>
    </source>
</evidence>
<dbReference type="PANTHER" id="PTHR33693">
    <property type="entry name" value="TYPE-5 URACIL-DNA GLYCOSYLASE"/>
    <property type="match status" value="1"/>
</dbReference>
<feature type="compositionally biased region" description="Pro residues" evidence="8">
    <location>
        <begin position="39"/>
        <end position="49"/>
    </location>
</feature>
<dbReference type="OrthoDB" id="5290748at2"/>
<dbReference type="InterPro" id="IPR051536">
    <property type="entry name" value="UDG_Type-4/5"/>
</dbReference>
<evidence type="ECO:0000313" key="10">
    <source>
        <dbReference type="EMBL" id="RDE06603.1"/>
    </source>
</evidence>
<dbReference type="Gene3D" id="3.40.470.10">
    <property type="entry name" value="Uracil-DNA glycosylase-like domain"/>
    <property type="match status" value="1"/>
</dbReference>
<feature type="compositionally biased region" description="Low complexity" evidence="8">
    <location>
        <begin position="50"/>
        <end position="64"/>
    </location>
</feature>
<feature type="region of interest" description="Disordered" evidence="8">
    <location>
        <begin position="31"/>
        <end position="64"/>
    </location>
</feature>
<comment type="caution">
    <text evidence="10">The sequence shown here is derived from an EMBL/GenBank/DDBJ whole genome shotgun (WGS) entry which is preliminary data.</text>
</comment>
<evidence type="ECO:0000256" key="5">
    <source>
        <dbReference type="ARBA" id="ARBA00023004"/>
    </source>
</evidence>
<evidence type="ECO:0000256" key="2">
    <source>
        <dbReference type="ARBA" id="ARBA00022723"/>
    </source>
</evidence>
<dbReference type="InterPro" id="IPR036895">
    <property type="entry name" value="Uracil-DNA_glycosylase-like_sf"/>
</dbReference>
<evidence type="ECO:0000256" key="7">
    <source>
        <dbReference type="ARBA" id="ARBA00023204"/>
    </source>
</evidence>
<evidence type="ECO:0000256" key="8">
    <source>
        <dbReference type="SAM" id="MobiDB-lite"/>
    </source>
</evidence>
<feature type="domain" description="Uracil-DNA glycosylase-like" evidence="9">
    <location>
        <begin position="95"/>
        <end position="246"/>
    </location>
</feature>
<dbReference type="SMART" id="SM00987">
    <property type="entry name" value="UreE_C"/>
    <property type="match status" value="1"/>
</dbReference>
<proteinExistence type="predicted"/>
<dbReference type="GO" id="GO:0006281">
    <property type="term" value="P:DNA repair"/>
    <property type="evidence" value="ECO:0007669"/>
    <property type="project" value="UniProtKB-KW"/>
</dbReference>
<dbReference type="InterPro" id="IPR005122">
    <property type="entry name" value="Uracil-DNA_glycosylase-like"/>
</dbReference>
<dbReference type="PANTHER" id="PTHR33693:SF1">
    <property type="entry name" value="TYPE-4 URACIL-DNA GLYCOSYLASE"/>
    <property type="match status" value="1"/>
</dbReference>
<dbReference type="EMBL" id="QQNB01000001">
    <property type="protein sequence ID" value="RDE06603.1"/>
    <property type="molecule type" value="Genomic_DNA"/>
</dbReference>
<keyword evidence="11" id="KW-1185">Reference proteome</keyword>
<dbReference type="SMART" id="SM00986">
    <property type="entry name" value="UDG"/>
    <property type="match status" value="1"/>
</dbReference>
<keyword evidence="6" id="KW-0411">Iron-sulfur</keyword>
<keyword evidence="5" id="KW-0408">Iron</keyword>
<dbReference type="RefSeq" id="WP_114686186.1">
    <property type="nucleotide sequence ID" value="NZ_QQNB01000001.1"/>
</dbReference>
<evidence type="ECO:0000256" key="6">
    <source>
        <dbReference type="ARBA" id="ARBA00023014"/>
    </source>
</evidence>
<dbReference type="AlphaFoldDB" id="A0A369VWV2"/>
<name>A0A369VWV2_9SPHN</name>
<reference evidence="10 11" key="1">
    <citation type="submission" date="2018-07" db="EMBL/GenBank/DDBJ databases">
        <title>a novel species of Sphingomonas isolated from the rhizosphere soil of Araceae plant.</title>
        <authorList>
            <person name="Zhiyong W."/>
            <person name="Qinglan Z."/>
            <person name="Zhiwei F."/>
            <person name="Ding X."/>
            <person name="Gejiao W."/>
            <person name="Shixue Z."/>
        </authorList>
    </citation>
    <scope>NUCLEOTIDE SEQUENCE [LARGE SCALE GENOMIC DNA]</scope>
    <source>
        <strain evidence="10 11">WZY 27</strain>
    </source>
</reference>
<dbReference type="GO" id="GO:0051539">
    <property type="term" value="F:4 iron, 4 sulfur cluster binding"/>
    <property type="evidence" value="ECO:0007669"/>
    <property type="project" value="UniProtKB-KW"/>
</dbReference>
<sequence>MGADQNLDWRAAAASLIGWWQEAGVEYLADESPRDWFAAPPPAPQPQPSAPAEGSPDPVAAPTALAPLPATRDAFTAWRLSDAAPEARWPGRPLAPTGAAGAALMILLDQPEREDAESGQLLSGAAGRLFDRMLAAIGLDRSAVYLASVATVRPAAGRVFPEVAADLQAIARHHVALAAPRRLLLMGDAASRAILSTTSSEARGGLRAVNLENGQAAVEVAAVATYHPRFLLDRPACKADAWRDLQMVIRGLQP</sequence>
<dbReference type="GO" id="GO:0046872">
    <property type="term" value="F:metal ion binding"/>
    <property type="evidence" value="ECO:0007669"/>
    <property type="project" value="UniProtKB-KW"/>
</dbReference>
<protein>
    <submittedName>
        <fullName evidence="10">Uracil-DNA glycosylase</fullName>
    </submittedName>
</protein>
<keyword evidence="4" id="KW-0378">Hydrolase</keyword>
<evidence type="ECO:0000259" key="9">
    <source>
        <dbReference type="SMART" id="SM00986"/>
    </source>
</evidence>